<dbReference type="GO" id="GO:0070006">
    <property type="term" value="F:metalloaminopeptidase activity"/>
    <property type="evidence" value="ECO:0007669"/>
    <property type="project" value="InterPro"/>
</dbReference>
<dbReference type="InterPro" id="IPR050422">
    <property type="entry name" value="X-Pro_aminopeptidase_P"/>
</dbReference>
<dbReference type="SUPFAM" id="SSF55920">
    <property type="entry name" value="Creatinase/aminopeptidase"/>
    <property type="match status" value="1"/>
</dbReference>
<dbReference type="AlphaFoldDB" id="A0A9J6P8N7"/>
<evidence type="ECO:0000313" key="8">
    <source>
        <dbReference type="Proteomes" id="UP001055804"/>
    </source>
</evidence>
<dbReference type="InterPro" id="IPR000587">
    <property type="entry name" value="Creatinase_N"/>
</dbReference>
<dbReference type="CDD" id="cd01085">
    <property type="entry name" value="APP"/>
    <property type="match status" value="1"/>
</dbReference>
<dbReference type="Pfam" id="PF16188">
    <property type="entry name" value="Peptidase_M24_C"/>
    <property type="match status" value="1"/>
</dbReference>
<dbReference type="RefSeq" id="WP_269330925.1">
    <property type="nucleotide sequence ID" value="NZ_JAMZFT010000001.1"/>
</dbReference>
<gene>
    <name evidence="7" type="ORF">NJQ99_00925</name>
</gene>
<dbReference type="Gene3D" id="3.40.350.10">
    <property type="entry name" value="Creatinase/prolidase N-terminal domain"/>
    <property type="match status" value="2"/>
</dbReference>
<dbReference type="InterPro" id="IPR029149">
    <property type="entry name" value="Creatin/AminoP/Spt16_N"/>
</dbReference>
<evidence type="ECO:0000256" key="3">
    <source>
        <dbReference type="ARBA" id="ARBA00022801"/>
    </source>
</evidence>
<keyword evidence="7" id="KW-0031">Aminopeptidase</keyword>
<evidence type="ECO:0000259" key="4">
    <source>
        <dbReference type="Pfam" id="PF00557"/>
    </source>
</evidence>
<accession>A0A9J6P8N7</accession>
<dbReference type="GO" id="GO:0046872">
    <property type="term" value="F:metal ion binding"/>
    <property type="evidence" value="ECO:0007669"/>
    <property type="project" value="UniProtKB-KW"/>
</dbReference>
<dbReference type="Gene3D" id="3.90.230.10">
    <property type="entry name" value="Creatinase/methionine aminopeptidase superfamily"/>
    <property type="match status" value="1"/>
</dbReference>
<dbReference type="InterPro" id="IPR036005">
    <property type="entry name" value="Creatinase/aminopeptidase-like"/>
</dbReference>
<sequence>MFQDFEDRADPARVRPRLEALRAGLGDRGLDGFIVPRADEFQGEYVPACAERLSWLTGFTGSAGQAVVLEARAALFVDGRYTLQARDQTDTDLVEIVHIADTTTAEWIGGNVPRGARLGFDPWLHTASAVKSLREACERAGIDLVPVPQNPVDAVWTDRPAPPMAPAVVQPLALSGRESAEKRKEMAEALASKGCDAAVLNAPDSIAWLLNVRGADVPHTPFVLSFAVVHADGRVDWFVAPEKVGAEVRDHLGGEVIILSPEGFTDALGRLGARGAAVWIDPDRTAEAIRRALTGSGARIVEARDPCQLPKARKTPVEVAGARAAHERDGVALVRFLHWLAATAGDGTVTEIEATQRLEAFRRETGCLKDISFDTISGAGPNGAIVHYRVTKRTNRVLEPGSLFLVDSGGQYVDGTTDVTRTVAIGTPTEEMRDRFTRVLKGHIGIAGARFPKGTTGAVLDGLARYWLWQAGLDFDHGTGHGVGSYLSVHEGPQGIHKRAVDVALEPGMIVSNEPGYYREGAYGIRIENLVVVTPPSGVVGGEREMMGFETLTLAPIDRACIAPGLLLGHERDWLNAYHARVRDTLTPHLDADAAAWLARATEPV</sequence>
<dbReference type="InterPro" id="IPR032416">
    <property type="entry name" value="Peptidase_M24_C"/>
</dbReference>
<reference evidence="7" key="1">
    <citation type="submission" date="2022-06" db="EMBL/GenBank/DDBJ databases">
        <title>Isolation and Genomics of Futiania mangrovii gen. nov., sp. nov., a Rare and Metabolically-versatile member in the Class Alphaproteobacteria.</title>
        <authorList>
            <person name="Liu L."/>
            <person name="Huang W.-C."/>
            <person name="Pan J."/>
            <person name="Li J."/>
            <person name="Huang Y."/>
            <person name="Du H."/>
            <person name="Liu Y."/>
            <person name="Li M."/>
        </authorList>
    </citation>
    <scope>NUCLEOTIDE SEQUENCE</scope>
    <source>
        <strain evidence="7">FT118</strain>
    </source>
</reference>
<proteinExistence type="inferred from homology"/>
<dbReference type="FunFam" id="3.90.230.10:FF:000009">
    <property type="entry name" value="xaa-Pro aminopeptidase 2"/>
    <property type="match status" value="1"/>
</dbReference>
<feature type="domain" description="Creatinase N-terminal" evidence="5">
    <location>
        <begin position="17"/>
        <end position="147"/>
    </location>
</feature>
<keyword evidence="3" id="KW-0378">Hydrolase</keyword>
<feature type="domain" description="Peptidase M24" evidence="4">
    <location>
        <begin position="322"/>
        <end position="534"/>
    </location>
</feature>
<feature type="domain" description="Peptidase M24 C-terminal" evidence="6">
    <location>
        <begin position="545"/>
        <end position="605"/>
    </location>
</feature>
<dbReference type="EMBL" id="JAMZFT010000001">
    <property type="protein sequence ID" value="MCP1334965.1"/>
    <property type="molecule type" value="Genomic_DNA"/>
</dbReference>
<protein>
    <submittedName>
        <fullName evidence="7">Aminopeptidase P family protein</fullName>
    </submittedName>
</protein>
<dbReference type="Pfam" id="PF16189">
    <property type="entry name" value="Creatinase_N_2"/>
    <property type="match status" value="1"/>
</dbReference>
<dbReference type="PANTHER" id="PTHR43763:SF6">
    <property type="entry name" value="XAA-PRO AMINOPEPTIDASE 1"/>
    <property type="match status" value="1"/>
</dbReference>
<dbReference type="Proteomes" id="UP001055804">
    <property type="component" value="Unassembled WGS sequence"/>
</dbReference>
<evidence type="ECO:0000256" key="2">
    <source>
        <dbReference type="ARBA" id="ARBA00022723"/>
    </source>
</evidence>
<evidence type="ECO:0000256" key="1">
    <source>
        <dbReference type="ARBA" id="ARBA00008766"/>
    </source>
</evidence>
<dbReference type="SUPFAM" id="SSF53092">
    <property type="entry name" value="Creatinase/prolidase N-terminal domain"/>
    <property type="match status" value="2"/>
</dbReference>
<evidence type="ECO:0000313" key="7">
    <source>
        <dbReference type="EMBL" id="MCP1334965.1"/>
    </source>
</evidence>
<comment type="caution">
    <text evidence="7">The sequence shown here is derived from an EMBL/GenBank/DDBJ whole genome shotgun (WGS) entry which is preliminary data.</text>
</comment>
<name>A0A9J6P8N7_9PROT</name>
<dbReference type="InterPro" id="IPR033740">
    <property type="entry name" value="Pept_M24B"/>
</dbReference>
<dbReference type="Pfam" id="PF01321">
    <property type="entry name" value="Creatinase_N"/>
    <property type="match status" value="1"/>
</dbReference>
<comment type="similarity">
    <text evidence="1">Belongs to the peptidase M24B family.</text>
</comment>
<dbReference type="Pfam" id="PF00557">
    <property type="entry name" value="Peptidase_M24"/>
    <property type="match status" value="1"/>
</dbReference>
<keyword evidence="2" id="KW-0479">Metal-binding</keyword>
<organism evidence="7 8">
    <name type="scientific">Futiania mangrovi</name>
    <dbReference type="NCBI Taxonomy" id="2959716"/>
    <lineage>
        <taxon>Bacteria</taxon>
        <taxon>Pseudomonadati</taxon>
        <taxon>Pseudomonadota</taxon>
        <taxon>Alphaproteobacteria</taxon>
        <taxon>Futianiales</taxon>
        <taxon>Futianiaceae</taxon>
        <taxon>Futiania</taxon>
    </lineage>
</organism>
<dbReference type="InterPro" id="IPR000994">
    <property type="entry name" value="Pept_M24"/>
</dbReference>
<keyword evidence="7" id="KW-0645">Protease</keyword>
<evidence type="ECO:0000259" key="6">
    <source>
        <dbReference type="Pfam" id="PF16188"/>
    </source>
</evidence>
<evidence type="ECO:0000259" key="5">
    <source>
        <dbReference type="Pfam" id="PF01321"/>
    </source>
</evidence>
<dbReference type="GO" id="GO:0005737">
    <property type="term" value="C:cytoplasm"/>
    <property type="evidence" value="ECO:0007669"/>
    <property type="project" value="UniProtKB-ARBA"/>
</dbReference>
<keyword evidence="8" id="KW-1185">Reference proteome</keyword>
<dbReference type="PANTHER" id="PTHR43763">
    <property type="entry name" value="XAA-PRO AMINOPEPTIDASE 1"/>
    <property type="match status" value="1"/>
</dbReference>